<evidence type="ECO:0000256" key="4">
    <source>
        <dbReference type="ARBA" id="ARBA00022763"/>
    </source>
</evidence>
<evidence type="ECO:0000313" key="8">
    <source>
        <dbReference type="EMBL" id="SPC79424.1"/>
    </source>
</evidence>
<feature type="domain" description="UBZ3-type" evidence="7">
    <location>
        <begin position="209"/>
        <end position="246"/>
    </location>
</feature>
<proteinExistence type="predicted"/>
<evidence type="ECO:0000256" key="5">
    <source>
        <dbReference type="ARBA" id="ARBA00023204"/>
    </source>
</evidence>
<keyword evidence="2" id="KW-0808">Transferase</keyword>
<dbReference type="GO" id="GO:0003684">
    <property type="term" value="F:damaged DNA binding"/>
    <property type="evidence" value="ECO:0007669"/>
    <property type="project" value="InterPro"/>
</dbReference>
<evidence type="ECO:0000256" key="1">
    <source>
        <dbReference type="ARBA" id="ARBA00004123"/>
    </source>
</evidence>
<accession>A0A2N9EXZ1</accession>
<sequence>MFHQQVRTRAVTLQKYICSSEDILKYASKLLKAELPVSLRLIGLRLSQFNADKDVAPADPTQKTLIDFLIPGDASRKSIVDNSSMGSIVNDYHLMNDTETGFSIGSHEACSYDGRDLLDSSHFPDLEDNNRAIGNNDGEMDNYHEPLNNENANKVNTPERKSHQSAVSELKADSSSVKCVFSTLDEVNKRTNLPDDDAVSSSNQGELLLWLNDYKCSLCGIELPPSFVEERQEHFDFHLAERLQKEESRCDTRMLRHSVGACDNSSVGHGFVPSGADKIFMQLLFVFRDRVNSQYFTT</sequence>
<dbReference type="Pfam" id="PF11799">
    <property type="entry name" value="IMS_C"/>
    <property type="match status" value="1"/>
</dbReference>
<dbReference type="InterPro" id="IPR050116">
    <property type="entry name" value="DNA_polymerase-Y"/>
</dbReference>
<dbReference type="GO" id="GO:0046872">
    <property type="term" value="F:metal ion binding"/>
    <property type="evidence" value="ECO:0007669"/>
    <property type="project" value="UniProtKB-KW"/>
</dbReference>
<reference evidence="8" key="1">
    <citation type="submission" date="2018-02" db="EMBL/GenBank/DDBJ databases">
        <authorList>
            <person name="Cohen D.B."/>
            <person name="Kent A.D."/>
        </authorList>
    </citation>
    <scope>NUCLEOTIDE SEQUENCE</scope>
</reference>
<dbReference type="PROSITE" id="PS51907">
    <property type="entry name" value="ZF_UBZ3"/>
    <property type="match status" value="1"/>
</dbReference>
<organism evidence="8">
    <name type="scientific">Fagus sylvatica</name>
    <name type="common">Beechnut</name>
    <dbReference type="NCBI Taxonomy" id="28930"/>
    <lineage>
        <taxon>Eukaryota</taxon>
        <taxon>Viridiplantae</taxon>
        <taxon>Streptophyta</taxon>
        <taxon>Embryophyta</taxon>
        <taxon>Tracheophyta</taxon>
        <taxon>Spermatophyta</taxon>
        <taxon>Magnoliopsida</taxon>
        <taxon>eudicotyledons</taxon>
        <taxon>Gunneridae</taxon>
        <taxon>Pentapetalae</taxon>
        <taxon>rosids</taxon>
        <taxon>fabids</taxon>
        <taxon>Fagales</taxon>
        <taxon>Fagaceae</taxon>
        <taxon>Fagus</taxon>
    </lineage>
</organism>
<dbReference type="Pfam" id="PF18439">
    <property type="entry name" value="zf_UBZ"/>
    <property type="match status" value="1"/>
</dbReference>
<comment type="subcellular location">
    <subcellularLocation>
        <location evidence="1">Nucleus</location>
    </subcellularLocation>
</comment>
<dbReference type="InterPro" id="IPR041298">
    <property type="entry name" value="UBZ3"/>
</dbReference>
<evidence type="ECO:0000259" key="7">
    <source>
        <dbReference type="PROSITE" id="PS51907"/>
    </source>
</evidence>
<dbReference type="GO" id="GO:0006281">
    <property type="term" value="P:DNA repair"/>
    <property type="evidence" value="ECO:0007669"/>
    <property type="project" value="UniProtKB-KW"/>
</dbReference>
<evidence type="ECO:0000256" key="2">
    <source>
        <dbReference type="ARBA" id="ARBA00022679"/>
    </source>
</evidence>
<evidence type="ECO:0000256" key="3">
    <source>
        <dbReference type="ARBA" id="ARBA00022723"/>
    </source>
</evidence>
<dbReference type="GO" id="GO:0042276">
    <property type="term" value="P:error-prone translesion synthesis"/>
    <property type="evidence" value="ECO:0007669"/>
    <property type="project" value="TreeGrafter"/>
</dbReference>
<dbReference type="PANTHER" id="PTHR11076:SF33">
    <property type="entry name" value="DNA POLYMERASE KAPPA"/>
    <property type="match status" value="1"/>
</dbReference>
<keyword evidence="6" id="KW-0539">Nucleus</keyword>
<dbReference type="InterPro" id="IPR017961">
    <property type="entry name" value="DNA_pol_Y-fam_little_finger"/>
</dbReference>
<keyword evidence="5" id="KW-0234">DNA repair</keyword>
<dbReference type="GO" id="GO:0003887">
    <property type="term" value="F:DNA-directed DNA polymerase activity"/>
    <property type="evidence" value="ECO:0007669"/>
    <property type="project" value="TreeGrafter"/>
</dbReference>
<evidence type="ECO:0000256" key="6">
    <source>
        <dbReference type="ARBA" id="ARBA00023242"/>
    </source>
</evidence>
<keyword evidence="4" id="KW-0227">DNA damage</keyword>
<dbReference type="SUPFAM" id="SSF100879">
    <property type="entry name" value="Lesion bypass DNA polymerase (Y-family), little finger domain"/>
    <property type="match status" value="1"/>
</dbReference>
<keyword evidence="3" id="KW-0479">Metal-binding</keyword>
<dbReference type="InterPro" id="IPR036775">
    <property type="entry name" value="DNA_pol_Y-fam_lit_finger_sf"/>
</dbReference>
<dbReference type="PANTHER" id="PTHR11076">
    <property type="entry name" value="DNA REPAIR POLYMERASE UMUC / TRANSFERASE FAMILY MEMBER"/>
    <property type="match status" value="1"/>
</dbReference>
<protein>
    <recommendedName>
        <fullName evidence="7">UBZ3-type domain-containing protein</fullName>
    </recommendedName>
</protein>
<dbReference type="AlphaFoldDB" id="A0A2N9EXZ1"/>
<dbReference type="EMBL" id="OIVN01000387">
    <property type="protein sequence ID" value="SPC79424.1"/>
    <property type="molecule type" value="Genomic_DNA"/>
</dbReference>
<gene>
    <name evidence="8" type="ORF">FSB_LOCUS7306</name>
</gene>
<dbReference type="Gene3D" id="3.30.1490.100">
    <property type="entry name" value="DNA polymerase, Y-family, little finger domain"/>
    <property type="match status" value="1"/>
</dbReference>
<name>A0A2N9EXZ1_FAGSY</name>
<dbReference type="GO" id="GO:0005634">
    <property type="term" value="C:nucleus"/>
    <property type="evidence" value="ECO:0007669"/>
    <property type="project" value="UniProtKB-SubCell"/>
</dbReference>